<dbReference type="AlphaFoldDB" id="A0AA35T9F1"/>
<dbReference type="InterPro" id="IPR002350">
    <property type="entry name" value="Kazal_dom"/>
</dbReference>
<feature type="transmembrane region" description="Helical" evidence="8">
    <location>
        <begin position="60"/>
        <end position="87"/>
    </location>
</feature>
<dbReference type="PROSITE" id="PS51465">
    <property type="entry name" value="KAZAL_2"/>
    <property type="match status" value="1"/>
</dbReference>
<keyword evidence="6 8" id="KW-0472">Membrane</keyword>
<evidence type="ECO:0000313" key="12">
    <source>
        <dbReference type="EMBL" id="CAI8044175.1"/>
    </source>
</evidence>
<comment type="caution">
    <text evidence="12">The sequence shown here is derived from an EMBL/GenBank/DDBJ whole genome shotgun (WGS) entry which is preliminary data.</text>
</comment>
<dbReference type="NCBIfam" id="TIGR00805">
    <property type="entry name" value="oat"/>
    <property type="match status" value="1"/>
</dbReference>
<dbReference type="Gene3D" id="1.20.1250.20">
    <property type="entry name" value="MFS general substrate transporter like domains"/>
    <property type="match status" value="2"/>
</dbReference>
<evidence type="ECO:0000256" key="9">
    <source>
        <dbReference type="SAM" id="MobiDB-lite"/>
    </source>
</evidence>
<comment type="similarity">
    <text evidence="2 8">Belongs to the organo anion transporter (TC 2.A.60) family.</text>
</comment>
<keyword evidence="3" id="KW-1003">Cell membrane</keyword>
<evidence type="ECO:0000256" key="3">
    <source>
        <dbReference type="ARBA" id="ARBA00022475"/>
    </source>
</evidence>
<proteinExistence type="inferred from homology"/>
<dbReference type="Proteomes" id="UP001174909">
    <property type="component" value="Unassembled WGS sequence"/>
</dbReference>
<name>A0AA35T9F1_GEOBA</name>
<dbReference type="PANTHER" id="PTHR11388:SF100">
    <property type="entry name" value="SOLUTE CARRIER ORGANIC ANION TRANSPORTER FAMILY MEMBER 4A1"/>
    <property type="match status" value="1"/>
</dbReference>
<evidence type="ECO:0000259" key="11">
    <source>
        <dbReference type="PROSITE" id="PS51465"/>
    </source>
</evidence>
<dbReference type="EMBL" id="CASHTH010003382">
    <property type="protein sequence ID" value="CAI8044175.1"/>
    <property type="molecule type" value="Genomic_DNA"/>
</dbReference>
<dbReference type="Pfam" id="PF07648">
    <property type="entry name" value="Kazal_2"/>
    <property type="match status" value="1"/>
</dbReference>
<dbReference type="GO" id="GO:0043252">
    <property type="term" value="P:sodium-independent organic anion transport"/>
    <property type="evidence" value="ECO:0007669"/>
    <property type="project" value="TreeGrafter"/>
</dbReference>
<dbReference type="GO" id="GO:0016323">
    <property type="term" value="C:basolateral plasma membrane"/>
    <property type="evidence" value="ECO:0007669"/>
    <property type="project" value="TreeGrafter"/>
</dbReference>
<dbReference type="Pfam" id="PF03137">
    <property type="entry name" value="OATP"/>
    <property type="match status" value="1"/>
</dbReference>
<feature type="transmembrane region" description="Helical" evidence="8">
    <location>
        <begin position="587"/>
        <end position="610"/>
    </location>
</feature>
<dbReference type="PROSITE" id="PS50850">
    <property type="entry name" value="MFS"/>
    <property type="match status" value="1"/>
</dbReference>
<dbReference type="PANTHER" id="PTHR11388">
    <property type="entry name" value="ORGANIC ANION TRANSPORTER"/>
    <property type="match status" value="1"/>
</dbReference>
<sequence length="700" mass="76814">METEEEKLPFEDAAPPHTAEDFPAGHTAAAGEDEKDEVEYYCGAGPWHPAWLQRLRDARVFTFLLCLFSTVEGALVSGLTAVVLSTIERRYRLTSTQTGALASMTDIAVVTSVIFISYFGGRGHKPRWLGVALIVEAIGAFVFSLPQFLFGEYETGSSSDRDTETCADEIDFSSDCTSANNAAYFFFMMGNILIGVGAAPLFTIGTSYIDEIVHPKYVSIHLGIFYMMAIIGPALGFGLGGLFLSIYVDPSVNTHLTPRDPGWVGAWWLCYIVCGALCLVIAFPFFLYPRVLPNSGEVRELREREMALRGRTVVRRRRAEDRWNVVREFPRELKRIAMNPSWLFVTLGLGLASVTISGFASFGVKYVENQFGLTTSEASIITGARTIPTAGAGVITSGLLIYFFKIRGRKLPLMGLVTCSLAVLTVFGFLIHCPTPELAGVIVPYPDGSDGASDTTSLAASCTASCNCTSSVFDPVCGADNIVYFTPCHAGCPPANNGSFESCLCVAEQLSTNLTSPPPLLITNSSASEGLCNEDCTWQLQLYLVISAFTLFFVFMLQIPNITITIRCVAEDQRTLALGLQSSIIRLIGFVPGPILFGVVFDSACLFWQRDCGRRGNCWVYDNATLSVRAVVLAILAMMCYIVFIILCWLFYPKSQPSSLTTTNERGEGDKKREWESSFAYTLYSKCQNTLEERLVVQKF</sequence>
<feature type="transmembrane region" description="Helical" evidence="8">
    <location>
        <begin position="266"/>
        <end position="288"/>
    </location>
</feature>
<feature type="transmembrane region" description="Helical" evidence="8">
    <location>
        <begin position="630"/>
        <end position="652"/>
    </location>
</feature>
<feature type="domain" description="Major facilitator superfamily (MFS) profile" evidence="10">
    <location>
        <begin position="62"/>
        <end position="656"/>
    </location>
</feature>
<dbReference type="InterPro" id="IPR004156">
    <property type="entry name" value="OATP"/>
</dbReference>
<dbReference type="SUPFAM" id="SSF100895">
    <property type="entry name" value="Kazal-type serine protease inhibitors"/>
    <property type="match status" value="1"/>
</dbReference>
<protein>
    <recommendedName>
        <fullName evidence="8">Solute carrier organic anion transporter family member</fullName>
    </recommendedName>
</protein>
<feature type="domain" description="Kazal-like" evidence="11">
    <location>
        <begin position="456"/>
        <end position="504"/>
    </location>
</feature>
<feature type="transmembrane region" description="Helical" evidence="8">
    <location>
        <begin position="182"/>
        <end position="204"/>
    </location>
</feature>
<gene>
    <name evidence="12" type="ORF">GBAR_LOCUS24531</name>
</gene>
<evidence type="ECO:0000256" key="8">
    <source>
        <dbReference type="RuleBase" id="RU362056"/>
    </source>
</evidence>
<evidence type="ECO:0000256" key="4">
    <source>
        <dbReference type="ARBA" id="ARBA00022692"/>
    </source>
</evidence>
<dbReference type="InterPro" id="IPR036259">
    <property type="entry name" value="MFS_trans_sf"/>
</dbReference>
<feature type="transmembrane region" description="Helical" evidence="8">
    <location>
        <begin position="384"/>
        <end position="404"/>
    </location>
</feature>
<dbReference type="GO" id="GO:0006811">
    <property type="term" value="P:monoatomic ion transport"/>
    <property type="evidence" value="ECO:0007669"/>
    <property type="project" value="UniProtKB-KW"/>
</dbReference>
<dbReference type="SUPFAM" id="SSF103473">
    <property type="entry name" value="MFS general substrate transporter"/>
    <property type="match status" value="1"/>
</dbReference>
<evidence type="ECO:0000313" key="13">
    <source>
        <dbReference type="Proteomes" id="UP001174909"/>
    </source>
</evidence>
<evidence type="ECO:0000256" key="7">
    <source>
        <dbReference type="ARBA" id="ARBA00023157"/>
    </source>
</evidence>
<keyword evidence="13" id="KW-1185">Reference proteome</keyword>
<dbReference type="InterPro" id="IPR036058">
    <property type="entry name" value="Kazal_dom_sf"/>
</dbReference>
<feature type="transmembrane region" description="Helical" evidence="8">
    <location>
        <begin position="542"/>
        <end position="566"/>
    </location>
</feature>
<feature type="transmembrane region" description="Helical" evidence="8">
    <location>
        <begin position="341"/>
        <end position="364"/>
    </location>
</feature>
<evidence type="ECO:0000256" key="5">
    <source>
        <dbReference type="ARBA" id="ARBA00022989"/>
    </source>
</evidence>
<dbReference type="GO" id="GO:0015347">
    <property type="term" value="F:sodium-independent organic anion transmembrane transporter activity"/>
    <property type="evidence" value="ECO:0007669"/>
    <property type="project" value="TreeGrafter"/>
</dbReference>
<keyword evidence="4 8" id="KW-0812">Transmembrane</keyword>
<reference evidence="12" key="1">
    <citation type="submission" date="2023-03" db="EMBL/GenBank/DDBJ databases">
        <authorList>
            <person name="Steffen K."/>
            <person name="Cardenas P."/>
        </authorList>
    </citation>
    <scope>NUCLEOTIDE SEQUENCE</scope>
</reference>
<feature type="transmembrane region" description="Helical" evidence="8">
    <location>
        <begin position="128"/>
        <end position="150"/>
    </location>
</feature>
<feature type="transmembrane region" description="Helical" evidence="8">
    <location>
        <begin position="99"/>
        <end position="121"/>
    </location>
</feature>
<evidence type="ECO:0000256" key="2">
    <source>
        <dbReference type="ARBA" id="ARBA00009657"/>
    </source>
</evidence>
<evidence type="ECO:0000256" key="6">
    <source>
        <dbReference type="ARBA" id="ARBA00023136"/>
    </source>
</evidence>
<keyword evidence="7" id="KW-1015">Disulfide bond</keyword>
<evidence type="ECO:0000256" key="1">
    <source>
        <dbReference type="ARBA" id="ARBA00004651"/>
    </source>
</evidence>
<feature type="region of interest" description="Disordered" evidence="9">
    <location>
        <begin position="1"/>
        <end position="26"/>
    </location>
</feature>
<feature type="transmembrane region" description="Helical" evidence="8">
    <location>
        <begin position="224"/>
        <end position="246"/>
    </location>
</feature>
<keyword evidence="8" id="KW-0406">Ion transport</keyword>
<accession>A0AA35T9F1</accession>
<evidence type="ECO:0000259" key="10">
    <source>
        <dbReference type="PROSITE" id="PS50850"/>
    </source>
</evidence>
<comment type="subcellular location">
    <subcellularLocation>
        <location evidence="1 8">Cell membrane</location>
        <topology evidence="1 8">Multi-pass membrane protein</topology>
    </subcellularLocation>
</comment>
<organism evidence="12 13">
    <name type="scientific">Geodia barretti</name>
    <name type="common">Barrett's horny sponge</name>
    <dbReference type="NCBI Taxonomy" id="519541"/>
    <lineage>
        <taxon>Eukaryota</taxon>
        <taxon>Metazoa</taxon>
        <taxon>Porifera</taxon>
        <taxon>Demospongiae</taxon>
        <taxon>Heteroscleromorpha</taxon>
        <taxon>Tetractinellida</taxon>
        <taxon>Astrophorina</taxon>
        <taxon>Geodiidae</taxon>
        <taxon>Geodia</taxon>
    </lineage>
</organism>
<feature type="transmembrane region" description="Helical" evidence="8">
    <location>
        <begin position="411"/>
        <end position="431"/>
    </location>
</feature>
<keyword evidence="5 8" id="KW-1133">Transmembrane helix</keyword>
<dbReference type="InterPro" id="IPR020846">
    <property type="entry name" value="MFS_dom"/>
</dbReference>
<feature type="compositionally biased region" description="Basic and acidic residues" evidence="9">
    <location>
        <begin position="1"/>
        <end position="10"/>
    </location>
</feature>
<keyword evidence="8" id="KW-0813">Transport</keyword>